<reference evidence="1" key="1">
    <citation type="submission" date="2022-06" db="EMBL/GenBank/DDBJ databases">
        <title>Limimaricola sediminis sp. nov., isolated from an intertidal sediment.</title>
        <authorList>
            <person name="Shao X."/>
        </authorList>
    </citation>
    <scope>NUCLEOTIDE SEQUENCE</scope>
    <source>
        <strain evidence="1">ASW11-118</strain>
    </source>
</reference>
<dbReference type="Proteomes" id="UP001139477">
    <property type="component" value="Unassembled WGS sequence"/>
</dbReference>
<dbReference type="EMBL" id="JAMYXC010000018">
    <property type="protein sequence ID" value="MCP1167155.1"/>
    <property type="molecule type" value="Genomic_DNA"/>
</dbReference>
<gene>
    <name evidence="1" type="ORF">NHG85_01205</name>
</gene>
<sequence length="130" mass="14733">MKEPGDVSAMLRLKSLGWGARRIATELGCSRTTARRWLKEGAWHKPSSPSRPKALDALEAWVEERFRRHAGNADVVRQELWAEKGIKVSLRTVERAVAHLRQSCVRRLGRRCVSRRSRASNFRSTLASGV</sequence>
<proteinExistence type="predicted"/>
<accession>A0A9X2FP18</accession>
<dbReference type="SUPFAM" id="SSF46689">
    <property type="entry name" value="Homeodomain-like"/>
    <property type="match status" value="1"/>
</dbReference>
<dbReference type="Pfam" id="PF13384">
    <property type="entry name" value="HTH_23"/>
    <property type="match status" value="1"/>
</dbReference>
<dbReference type="AlphaFoldDB" id="A0A9X2FP18"/>
<evidence type="ECO:0000313" key="2">
    <source>
        <dbReference type="Proteomes" id="UP001139477"/>
    </source>
</evidence>
<dbReference type="InterPro" id="IPR009057">
    <property type="entry name" value="Homeodomain-like_sf"/>
</dbReference>
<name>A0A9X2FP18_9RHOB</name>
<organism evidence="1 2">
    <name type="scientific">Limimaricola litoreus</name>
    <dbReference type="NCBI Taxonomy" id="2955316"/>
    <lineage>
        <taxon>Bacteria</taxon>
        <taxon>Pseudomonadati</taxon>
        <taxon>Pseudomonadota</taxon>
        <taxon>Alphaproteobacteria</taxon>
        <taxon>Rhodobacterales</taxon>
        <taxon>Paracoccaceae</taxon>
        <taxon>Limimaricola</taxon>
    </lineage>
</organism>
<evidence type="ECO:0000313" key="1">
    <source>
        <dbReference type="EMBL" id="MCP1167155.1"/>
    </source>
</evidence>
<keyword evidence="2" id="KW-1185">Reference proteome</keyword>
<comment type="caution">
    <text evidence="1">The sequence shown here is derived from an EMBL/GenBank/DDBJ whole genome shotgun (WGS) entry which is preliminary data.</text>
</comment>
<protein>
    <submittedName>
        <fullName evidence="1">Helix-turn-helix domain-containing protein</fullName>
    </submittedName>
</protein>